<dbReference type="InterPro" id="IPR050263">
    <property type="entry name" value="Bact_Fimbrial_Adh_Pro"/>
</dbReference>
<comment type="subcellular location">
    <subcellularLocation>
        <location evidence="1">Fimbrium</location>
    </subcellularLocation>
</comment>
<comment type="similarity">
    <text evidence="2">Belongs to the fimbrial protein family.</text>
</comment>
<gene>
    <name evidence="6" type="ORF">M8318_21460</name>
</gene>
<evidence type="ECO:0000313" key="6">
    <source>
        <dbReference type="EMBL" id="MCU6680220.1"/>
    </source>
</evidence>
<keyword evidence="4" id="KW-0281">Fimbrium</keyword>
<evidence type="ECO:0000313" key="7">
    <source>
        <dbReference type="Proteomes" id="UP001062027"/>
    </source>
</evidence>
<proteinExistence type="inferred from homology"/>
<feature type="domain" description="Fimbrial-type adhesion" evidence="5">
    <location>
        <begin position="202"/>
        <end position="346"/>
    </location>
</feature>
<accession>A0ABT2RH63</accession>
<comment type="caution">
    <text evidence="6">The sequence shown here is derived from an EMBL/GenBank/DDBJ whole genome shotgun (WGS) entry which is preliminary data.</text>
</comment>
<evidence type="ECO:0000259" key="5">
    <source>
        <dbReference type="Pfam" id="PF00419"/>
    </source>
</evidence>
<dbReference type="Pfam" id="PF00419">
    <property type="entry name" value="Fimbrial"/>
    <property type="match status" value="1"/>
</dbReference>
<name>A0ABT2RH63_9ENTR</name>
<dbReference type="InterPro" id="IPR000259">
    <property type="entry name" value="Adhesion_dom_fimbrial"/>
</dbReference>
<dbReference type="SUPFAM" id="SSF49401">
    <property type="entry name" value="Bacterial adhesins"/>
    <property type="match status" value="1"/>
</dbReference>
<dbReference type="Gene3D" id="2.60.40.1090">
    <property type="entry name" value="Fimbrial-type adhesion domain"/>
    <property type="match status" value="1"/>
</dbReference>
<keyword evidence="7" id="KW-1185">Reference proteome</keyword>
<evidence type="ECO:0000256" key="3">
    <source>
        <dbReference type="ARBA" id="ARBA00022729"/>
    </source>
</evidence>
<dbReference type="InterPro" id="IPR036937">
    <property type="entry name" value="Adhesion_dom_fimbrial_sf"/>
</dbReference>
<dbReference type="PANTHER" id="PTHR33420">
    <property type="entry name" value="FIMBRIAL SUBUNIT ELFA-RELATED"/>
    <property type="match status" value="1"/>
</dbReference>
<evidence type="ECO:0000256" key="2">
    <source>
        <dbReference type="ARBA" id="ARBA00006671"/>
    </source>
</evidence>
<protein>
    <submittedName>
        <fullName evidence="6">Fimbrial protein</fullName>
    </submittedName>
</protein>
<dbReference type="PANTHER" id="PTHR33420:SF12">
    <property type="entry name" value="FIMBRIN-LIKE PROTEIN FIMI-RELATED"/>
    <property type="match status" value="1"/>
</dbReference>
<sequence length="346" mass="36201">MPLIFHCVDQQMLIIRRILLLAGIIFPLYSFGCDYTLIGSPYSMNYGNIIVQRDVPVGQAISNEIYGSMALGYSCTATGNEGSSAGMKSAGLTYAFTSANGRRVFNTGLPGVGISLGYYEKNTAGPATYMGTTWLAADMFTASWSTNPGENDTYSFQPIIQFWKTGPITSGSVSGQLAAFVAWEAQYRGGATAPDIPVYAGTGSITQVACAITTPTLVFPIGEVLASSFGSTVGTTPSGAQMTQNLGLNCDSGANINAMLSGIQNPDVSDDSVLALSGQGSEGVASGVGVQLIYNGSPLRLNRNMVLKQTSGGQESLPITARYYQTQTSVSTGTANTSATLILTYQ</sequence>
<dbReference type="EMBL" id="JAMHKS010000078">
    <property type="protein sequence ID" value="MCU6680220.1"/>
    <property type="molecule type" value="Genomic_DNA"/>
</dbReference>
<evidence type="ECO:0000256" key="1">
    <source>
        <dbReference type="ARBA" id="ARBA00004561"/>
    </source>
</evidence>
<organism evidence="6 7">
    <name type="scientific">Leclercia tamurae</name>
    <dbReference type="NCBI Taxonomy" id="2926467"/>
    <lineage>
        <taxon>Bacteria</taxon>
        <taxon>Pseudomonadati</taxon>
        <taxon>Pseudomonadota</taxon>
        <taxon>Gammaproteobacteria</taxon>
        <taxon>Enterobacterales</taxon>
        <taxon>Enterobacteriaceae</taxon>
        <taxon>Leclercia</taxon>
    </lineage>
</organism>
<dbReference type="InterPro" id="IPR008966">
    <property type="entry name" value="Adhesion_dom_sf"/>
</dbReference>
<dbReference type="Proteomes" id="UP001062027">
    <property type="component" value="Unassembled WGS sequence"/>
</dbReference>
<keyword evidence="3" id="KW-0732">Signal</keyword>
<dbReference type="Gene3D" id="2.60.40.3310">
    <property type="match status" value="1"/>
</dbReference>
<evidence type="ECO:0000256" key="4">
    <source>
        <dbReference type="ARBA" id="ARBA00023263"/>
    </source>
</evidence>
<reference evidence="6" key="1">
    <citation type="submission" date="2022-05" db="EMBL/GenBank/DDBJ databases">
        <title>Description of a novel species of Leclercia; Leclercia tamurae and the Proposal for a Novel Genus Silvania gen. nov. Containing Two Novel Species Silvania hatchlandensis sp. nov. and Silvania confinis sp. nov. Isolated from the Rhizosphere of Oak.</title>
        <authorList>
            <person name="Maddock D.W."/>
            <person name="Brady C.L."/>
            <person name="Denman S."/>
            <person name="Arnold D."/>
        </authorList>
    </citation>
    <scope>NUCLEOTIDE SEQUENCE</scope>
    <source>
        <strain evidence="6">H6S3</strain>
    </source>
</reference>